<feature type="chain" id="PRO_5041399536" evidence="1">
    <location>
        <begin position="21"/>
        <end position="104"/>
    </location>
</feature>
<dbReference type="EMBL" id="JARRYG010000017">
    <property type="protein sequence ID" value="MDG4697583.1"/>
    <property type="molecule type" value="Genomic_DNA"/>
</dbReference>
<evidence type="ECO:0000313" key="4">
    <source>
        <dbReference type="Proteomes" id="UP001156701"/>
    </source>
</evidence>
<reference evidence="3" key="2">
    <citation type="submission" date="2023-07" db="EMBL/GenBank/DDBJ databases">
        <authorList>
            <person name="Yang W."/>
            <person name="Chen J."/>
            <person name="Ji P."/>
            <person name="Hu F."/>
        </authorList>
    </citation>
    <scope>NUCLEOTIDE SEQUENCE</scope>
    <source>
        <strain evidence="3">CRE-138-0111</strain>
    </source>
</reference>
<protein>
    <submittedName>
        <fullName evidence="2">DUF1090 family protein</fullName>
    </submittedName>
</protein>
<dbReference type="EMBL" id="JAUQTG010000001">
    <property type="protein sequence ID" value="MDO7854906.1"/>
    <property type="molecule type" value="Genomic_DNA"/>
</dbReference>
<feature type="signal peptide" evidence="1">
    <location>
        <begin position="1"/>
        <end position="20"/>
    </location>
</feature>
<dbReference type="Proteomes" id="UP001176478">
    <property type="component" value="Unassembled WGS sequence"/>
</dbReference>
<accession>A0AA42FR45</accession>
<name>A0AA42FR45_9GAMM</name>
<dbReference type="AlphaFoldDB" id="A0AA42FR45"/>
<dbReference type="Pfam" id="PF06476">
    <property type="entry name" value="DUF1090"/>
    <property type="match status" value="1"/>
</dbReference>
<dbReference type="Proteomes" id="UP001156701">
    <property type="component" value="Unassembled WGS sequence"/>
</dbReference>
<proteinExistence type="predicted"/>
<organism evidence="2 4">
    <name type="scientific">Providencia huashanensis</name>
    <dbReference type="NCBI Taxonomy" id="3037798"/>
    <lineage>
        <taxon>Bacteria</taxon>
        <taxon>Pseudomonadati</taxon>
        <taxon>Pseudomonadota</taxon>
        <taxon>Gammaproteobacteria</taxon>
        <taxon>Enterobacterales</taxon>
        <taxon>Morganellaceae</taxon>
        <taxon>Providencia</taxon>
    </lineage>
</organism>
<keyword evidence="5" id="KW-1185">Reference proteome</keyword>
<sequence length="104" mass="11991">MKKAVLLTLFVMLIPLSSQAGSSYYSCEKKLIKLEKEFRSAVSHGNKHKIYKIKKKIHKLGDKCYDSYSGATRGYDYYPRGKASELERELDSLRRVLEALNDLK</sequence>
<reference evidence="3" key="3">
    <citation type="journal article" date="2024" name="Int. J. Antimicrob. Agents">
        <title>Identification of a novel Providencia species showing multi-drug-resistant in three patients with hospital-acquired infection.</title>
        <authorList>
            <person name="Yang W."/>
            <person name="Chen J."/>
            <person name="Yang F."/>
            <person name="Ji P."/>
            <person name="Shen S."/>
            <person name="Yin D."/>
            <person name="Hu F."/>
        </authorList>
    </citation>
    <scope>NUCLEOTIDE SEQUENCE</scope>
    <source>
        <strain evidence="3">CRE-138-0111</strain>
    </source>
</reference>
<keyword evidence="1" id="KW-0732">Signal</keyword>
<dbReference type="InterPro" id="IPR009468">
    <property type="entry name" value="DUF1090"/>
</dbReference>
<evidence type="ECO:0000313" key="3">
    <source>
        <dbReference type="EMBL" id="MDO7854906.1"/>
    </source>
</evidence>
<evidence type="ECO:0000313" key="5">
    <source>
        <dbReference type="Proteomes" id="UP001176478"/>
    </source>
</evidence>
<comment type="caution">
    <text evidence="2">The sequence shown here is derived from an EMBL/GenBank/DDBJ whole genome shotgun (WGS) entry which is preliminary data.</text>
</comment>
<gene>
    <name evidence="2" type="ORF">P7V44_15190</name>
    <name evidence="3" type="ORF">Q5E86_00645</name>
</gene>
<reference evidence="2" key="1">
    <citation type="submission" date="2023-03" db="EMBL/GenBank/DDBJ databases">
        <title>a new species belonging to Providencia genus.</title>
        <authorList>
            <person name="Yang W."/>
            <person name="Hu F."/>
            <person name="Shen S."/>
            <person name="Ding L."/>
            <person name="Yin D."/>
        </authorList>
    </citation>
    <scope>NUCLEOTIDE SEQUENCE</scope>
    <source>
        <strain evidence="2">CRE-3FA-0001</strain>
    </source>
</reference>
<dbReference type="RefSeq" id="WP_048606937.1">
    <property type="nucleotide sequence ID" value="NZ_JARRYG010000017.1"/>
</dbReference>
<evidence type="ECO:0000313" key="2">
    <source>
        <dbReference type="EMBL" id="MDG4697583.1"/>
    </source>
</evidence>
<evidence type="ECO:0000256" key="1">
    <source>
        <dbReference type="SAM" id="SignalP"/>
    </source>
</evidence>